<keyword evidence="2" id="KW-1185">Reference proteome</keyword>
<dbReference type="InterPro" id="IPR021522">
    <property type="entry name" value="MctB"/>
</dbReference>
<sequence>MISLRQHAVSLIAVFLALTLGLFLGSGFIGDRVNALTGTDRDRIGKLQDERDALDKEVGNDTAFIKAIGPELTKGVLNKRGVLIVTAPDAADGDVEALKGLVNGAGGTVTGQIALTTALVRDEQASKLRTVVDQSIPAGAQLRVEYTDSGSRLGDLLGTALLTRPGQAPASDSDRSTALQTLRQAGFLEYPDGAVRPADLVLVVTGGEMSSDSGAQGQFVGRFSAAMAARGSGGVLAGRSGSAEGGSPIGVVRSDPSLNNAVSTVDNVDQQTGQLTTVLALGDETDGRTGAYGTGPGATAITVGAAPSK</sequence>
<dbReference type="EMBL" id="BAAARB010000035">
    <property type="protein sequence ID" value="GAA2393795.1"/>
    <property type="molecule type" value="Genomic_DNA"/>
</dbReference>
<evidence type="ECO:0000313" key="2">
    <source>
        <dbReference type="Proteomes" id="UP001501170"/>
    </source>
</evidence>
<dbReference type="Pfam" id="PF11382">
    <property type="entry name" value="MctB"/>
    <property type="match status" value="1"/>
</dbReference>
<proteinExistence type="predicted"/>
<gene>
    <name evidence="1" type="ORF">GCM10009855_36650</name>
</gene>
<organism evidence="1 2">
    <name type="scientific">Gordonia cholesterolivorans</name>
    <dbReference type="NCBI Taxonomy" id="559625"/>
    <lineage>
        <taxon>Bacteria</taxon>
        <taxon>Bacillati</taxon>
        <taxon>Actinomycetota</taxon>
        <taxon>Actinomycetes</taxon>
        <taxon>Mycobacteriales</taxon>
        <taxon>Gordoniaceae</taxon>
        <taxon>Gordonia</taxon>
    </lineage>
</organism>
<evidence type="ECO:0000313" key="1">
    <source>
        <dbReference type="EMBL" id="GAA2393795.1"/>
    </source>
</evidence>
<dbReference type="Proteomes" id="UP001501170">
    <property type="component" value="Unassembled WGS sequence"/>
</dbReference>
<comment type="caution">
    <text evidence="1">The sequence shown here is derived from an EMBL/GenBank/DDBJ whole genome shotgun (WGS) entry which is preliminary data.</text>
</comment>
<name>A0ABN3I460_9ACTN</name>
<protein>
    <submittedName>
        <fullName evidence="1">Copper transporter</fullName>
    </submittedName>
</protein>
<dbReference type="RefSeq" id="WP_006898315.1">
    <property type="nucleotide sequence ID" value="NZ_BAAARB010000035.1"/>
</dbReference>
<accession>A0ABN3I460</accession>
<reference evidence="1 2" key="1">
    <citation type="journal article" date="2019" name="Int. J. Syst. Evol. Microbiol.">
        <title>The Global Catalogue of Microorganisms (GCM) 10K type strain sequencing project: providing services to taxonomists for standard genome sequencing and annotation.</title>
        <authorList>
            <consortium name="The Broad Institute Genomics Platform"/>
            <consortium name="The Broad Institute Genome Sequencing Center for Infectious Disease"/>
            <person name="Wu L."/>
            <person name="Ma J."/>
        </authorList>
    </citation>
    <scope>NUCLEOTIDE SEQUENCE [LARGE SCALE GENOMIC DNA]</scope>
    <source>
        <strain evidence="1 2">JCM 16227</strain>
    </source>
</reference>